<dbReference type="GO" id="GO:0015833">
    <property type="term" value="P:peptide transport"/>
    <property type="evidence" value="ECO:0007669"/>
    <property type="project" value="InterPro"/>
</dbReference>
<dbReference type="InterPro" id="IPR013563">
    <property type="entry name" value="Oligopep_ABC_C"/>
</dbReference>
<dbReference type="PROSITE" id="PS50893">
    <property type="entry name" value="ABC_TRANSPORTER_2"/>
    <property type="match status" value="1"/>
</dbReference>
<dbReference type="InterPro" id="IPR027417">
    <property type="entry name" value="P-loop_NTPase"/>
</dbReference>
<dbReference type="Proteomes" id="UP000580839">
    <property type="component" value="Unassembled WGS sequence"/>
</dbReference>
<dbReference type="SMART" id="SM00382">
    <property type="entry name" value="AAA"/>
    <property type="match status" value="1"/>
</dbReference>
<proteinExistence type="predicted"/>
<comment type="caution">
    <text evidence="5">The sequence shown here is derived from an EMBL/GenBank/DDBJ whole genome shotgun (WGS) entry which is preliminary data.</text>
</comment>
<evidence type="ECO:0000256" key="1">
    <source>
        <dbReference type="ARBA" id="ARBA00022448"/>
    </source>
</evidence>
<organism evidence="5 6">
    <name type="scientific">Eiseniibacteriota bacterium</name>
    <dbReference type="NCBI Taxonomy" id="2212470"/>
    <lineage>
        <taxon>Bacteria</taxon>
        <taxon>Candidatus Eiseniibacteriota</taxon>
    </lineage>
</organism>
<dbReference type="Pfam" id="PF00005">
    <property type="entry name" value="ABC_tran"/>
    <property type="match status" value="1"/>
</dbReference>
<gene>
    <name evidence="5" type="ORF">HOP12_02925</name>
</gene>
<keyword evidence="1" id="KW-0813">Transport</keyword>
<dbReference type="Pfam" id="PF08352">
    <property type="entry name" value="oligo_HPY"/>
    <property type="match status" value="1"/>
</dbReference>
<evidence type="ECO:0000256" key="3">
    <source>
        <dbReference type="ARBA" id="ARBA00022840"/>
    </source>
</evidence>
<name>A0A849SHR7_UNCEI</name>
<evidence type="ECO:0000313" key="5">
    <source>
        <dbReference type="EMBL" id="NOT33103.1"/>
    </source>
</evidence>
<evidence type="ECO:0000313" key="6">
    <source>
        <dbReference type="Proteomes" id="UP000580839"/>
    </source>
</evidence>
<evidence type="ECO:0000259" key="4">
    <source>
        <dbReference type="PROSITE" id="PS50893"/>
    </source>
</evidence>
<dbReference type="PROSITE" id="PS00211">
    <property type="entry name" value="ABC_TRANSPORTER_1"/>
    <property type="match status" value="1"/>
</dbReference>
<dbReference type="InterPro" id="IPR017871">
    <property type="entry name" value="ABC_transporter-like_CS"/>
</dbReference>
<dbReference type="AlphaFoldDB" id="A0A849SHR7"/>
<reference evidence="5 6" key="1">
    <citation type="submission" date="2020-04" db="EMBL/GenBank/DDBJ databases">
        <title>Metagenomic profiling of ammonia- and methane-oxidizing microorganisms in a Dutch drinking water treatment plant.</title>
        <authorList>
            <person name="Poghosyan L."/>
            <person name="Leucker S."/>
        </authorList>
    </citation>
    <scope>NUCLEOTIDE SEQUENCE [LARGE SCALE GENOMIC DNA]</scope>
    <source>
        <strain evidence="5">S-RSF-IL-03</strain>
    </source>
</reference>
<keyword evidence="2" id="KW-0547">Nucleotide-binding</keyword>
<dbReference type="FunFam" id="3.40.50.300:FF:000016">
    <property type="entry name" value="Oligopeptide ABC transporter ATP-binding component"/>
    <property type="match status" value="1"/>
</dbReference>
<accession>A0A849SHR7</accession>
<keyword evidence="3 5" id="KW-0067">ATP-binding</keyword>
<dbReference type="GO" id="GO:0005524">
    <property type="term" value="F:ATP binding"/>
    <property type="evidence" value="ECO:0007669"/>
    <property type="project" value="UniProtKB-KW"/>
</dbReference>
<dbReference type="PANTHER" id="PTHR43067:SF3">
    <property type="entry name" value="MALTOSE ABC TRANSPORTER, ATP-BINDING PROTEIN"/>
    <property type="match status" value="1"/>
</dbReference>
<dbReference type="EMBL" id="JABFRW010000029">
    <property type="protein sequence ID" value="NOT33103.1"/>
    <property type="molecule type" value="Genomic_DNA"/>
</dbReference>
<dbReference type="GO" id="GO:0016887">
    <property type="term" value="F:ATP hydrolysis activity"/>
    <property type="evidence" value="ECO:0007669"/>
    <property type="project" value="InterPro"/>
</dbReference>
<dbReference type="PANTHER" id="PTHR43067">
    <property type="entry name" value="OLIGOPEPTIDE/DIPEPTIDE ABC TRANSPORTER, ATPASE SUBUNIT"/>
    <property type="match status" value="1"/>
</dbReference>
<dbReference type="InterPro" id="IPR003593">
    <property type="entry name" value="AAA+_ATPase"/>
</dbReference>
<evidence type="ECO:0000256" key="2">
    <source>
        <dbReference type="ARBA" id="ARBA00022741"/>
    </source>
</evidence>
<dbReference type="CDD" id="cd03257">
    <property type="entry name" value="ABC_NikE_OppD_transporters"/>
    <property type="match status" value="1"/>
</dbReference>
<feature type="domain" description="ABC transporter" evidence="4">
    <location>
        <begin position="8"/>
        <end position="254"/>
    </location>
</feature>
<protein>
    <submittedName>
        <fullName evidence="5">ABC transporter ATP-binding protein</fullName>
    </submittedName>
</protein>
<dbReference type="NCBIfam" id="TIGR01727">
    <property type="entry name" value="oligo_HPY"/>
    <property type="match status" value="1"/>
</dbReference>
<dbReference type="SUPFAM" id="SSF52540">
    <property type="entry name" value="P-loop containing nucleoside triphosphate hydrolases"/>
    <property type="match status" value="1"/>
</dbReference>
<dbReference type="InterPro" id="IPR003439">
    <property type="entry name" value="ABC_transporter-like_ATP-bd"/>
</dbReference>
<sequence>MTEPVLTVRDLCVDYITERGPVRAIDRVSLTVQAGEILGVAGESGSGKSTLAQALLRILPPPAVISGGEIRLGDTDVLALTESELQALRWKRCSMVFQSAMDALNPVITIGEQLVDTLQAHTEMRFGQARERAASLLTMVGMTASQLDAYAHQLSGGMRQRVGIALALALEPSLVILDEPTTALDVIVEREILEQLRELQRRLGFSVIFVTHDLGRMLQFSDRVAVFYAARLVEIGPTAILSEAPRHPYTQGLLRAFPSLHGDSADREGIGGAPPSLQNPPAGCRFHPRCPLAMDRCRVERPELLAIAPGHSVACFAAQ</sequence>
<dbReference type="Gene3D" id="3.40.50.300">
    <property type="entry name" value="P-loop containing nucleotide triphosphate hydrolases"/>
    <property type="match status" value="1"/>
</dbReference>